<dbReference type="InterPro" id="IPR050704">
    <property type="entry name" value="Peptidase_C85-like"/>
</dbReference>
<dbReference type="Gene3D" id="3.90.70.80">
    <property type="match status" value="1"/>
</dbReference>
<sequence length="312" mass="35400">MTMSTETKDDLIQRHKKENKDLIATITGLKKQATKKTRKSVLSKCQELEHALKRKHAEELAQLENPDGSQNGQEELTPEQLLAELSVEDKVEHPVSSSTDEQSAGNQSGPKRRNRQKERLAKRKADIERMQTEAREETANSVDYRQIEVDSMDQLLAVNNLKLHEIKPDGHCLFASIQDQLQQRHHIEKSIQELRDLSAEYILSHKDDFVPFLFDEEAGEIRDVEEYCHELTTTAMWGSDMEILALAKVFNCCIAIHMAGAATIKINEEANAGGVRNDNDDDDCAGVKEELQLGYYKHSYGLGEHYNSLRDA</sequence>
<feature type="compositionally biased region" description="Basic and acidic residues" evidence="1">
    <location>
        <begin position="117"/>
        <end position="137"/>
    </location>
</feature>
<dbReference type="Proteomes" id="UP000590412">
    <property type="component" value="Unassembled WGS sequence"/>
</dbReference>
<proteinExistence type="predicted"/>
<protein>
    <submittedName>
        <fullName evidence="3">OTU-like cysteine protease family protein</fullName>
    </submittedName>
</protein>
<gene>
    <name evidence="3" type="ORF">FOB60_005422</name>
</gene>
<dbReference type="SUPFAM" id="SSF54001">
    <property type="entry name" value="Cysteine proteinases"/>
    <property type="match status" value="1"/>
</dbReference>
<dbReference type="GO" id="GO:0006508">
    <property type="term" value="P:proteolysis"/>
    <property type="evidence" value="ECO:0007669"/>
    <property type="project" value="UniProtKB-KW"/>
</dbReference>
<dbReference type="GO" id="GO:0004843">
    <property type="term" value="F:cysteine-type deubiquitinase activity"/>
    <property type="evidence" value="ECO:0007669"/>
    <property type="project" value="TreeGrafter"/>
</dbReference>
<evidence type="ECO:0000313" key="3">
    <source>
        <dbReference type="EMBL" id="KAF6044329.1"/>
    </source>
</evidence>
<evidence type="ECO:0000259" key="2">
    <source>
        <dbReference type="PROSITE" id="PS50802"/>
    </source>
</evidence>
<keyword evidence="3" id="KW-0378">Hydrolase</keyword>
<accession>A0A8X7NIV4</accession>
<dbReference type="PANTHER" id="PTHR12419">
    <property type="entry name" value="OTU DOMAIN CONTAINING PROTEIN"/>
    <property type="match status" value="1"/>
</dbReference>
<dbReference type="InterPro" id="IPR003323">
    <property type="entry name" value="OTU_dom"/>
</dbReference>
<dbReference type="Pfam" id="PF02338">
    <property type="entry name" value="OTU"/>
    <property type="match status" value="1"/>
</dbReference>
<name>A0A8X7NIV4_CANPA</name>
<dbReference type="EMBL" id="JABWAB010000011">
    <property type="protein sequence ID" value="KAF6044329.1"/>
    <property type="molecule type" value="Genomic_DNA"/>
</dbReference>
<feature type="compositionally biased region" description="Polar residues" evidence="1">
    <location>
        <begin position="95"/>
        <end position="109"/>
    </location>
</feature>
<comment type="caution">
    <text evidence="3">The sequence shown here is derived from an EMBL/GenBank/DDBJ whole genome shotgun (WGS) entry which is preliminary data.</text>
</comment>
<evidence type="ECO:0000313" key="4">
    <source>
        <dbReference type="Proteomes" id="UP000590412"/>
    </source>
</evidence>
<organism evidence="3 4">
    <name type="scientific">Candida parapsilosis</name>
    <name type="common">Yeast</name>
    <dbReference type="NCBI Taxonomy" id="5480"/>
    <lineage>
        <taxon>Eukaryota</taxon>
        <taxon>Fungi</taxon>
        <taxon>Dikarya</taxon>
        <taxon>Ascomycota</taxon>
        <taxon>Saccharomycotina</taxon>
        <taxon>Pichiomycetes</taxon>
        <taxon>Debaryomycetaceae</taxon>
        <taxon>Candida/Lodderomyces clade</taxon>
        <taxon>Candida</taxon>
    </lineage>
</organism>
<dbReference type="InterPro" id="IPR038765">
    <property type="entry name" value="Papain-like_cys_pep_sf"/>
</dbReference>
<feature type="domain" description="OTU" evidence="2">
    <location>
        <begin position="161"/>
        <end position="312"/>
    </location>
</feature>
<dbReference type="PROSITE" id="PS50802">
    <property type="entry name" value="OTU"/>
    <property type="match status" value="1"/>
</dbReference>
<feature type="region of interest" description="Disordered" evidence="1">
    <location>
        <begin position="56"/>
        <end position="77"/>
    </location>
</feature>
<feature type="region of interest" description="Disordered" evidence="1">
    <location>
        <begin position="89"/>
        <end position="137"/>
    </location>
</feature>
<dbReference type="AlphaFoldDB" id="A0A8X7NIV4"/>
<dbReference type="InterPro" id="IPR049771">
    <property type="entry name" value="OTU2-like_OTU"/>
</dbReference>
<keyword evidence="3" id="KW-0645">Protease</keyword>
<evidence type="ECO:0000256" key="1">
    <source>
        <dbReference type="SAM" id="MobiDB-lite"/>
    </source>
</evidence>
<dbReference type="GO" id="GO:0016579">
    <property type="term" value="P:protein deubiquitination"/>
    <property type="evidence" value="ECO:0007669"/>
    <property type="project" value="TreeGrafter"/>
</dbReference>
<dbReference type="CDD" id="cd22762">
    <property type="entry name" value="OTU_fungi_OTU2-like"/>
    <property type="match status" value="1"/>
</dbReference>
<dbReference type="PANTHER" id="PTHR12419:SF10">
    <property type="entry name" value="DEUBIQUITINASE OTUD6B"/>
    <property type="match status" value="1"/>
</dbReference>
<reference evidence="3" key="1">
    <citation type="submission" date="2020-03" db="EMBL/GenBank/DDBJ databases">
        <title>FDA dAtabase for Regulatory Grade micrObial Sequences (FDA-ARGOS): Supporting development and validation of Infectious Disease Dx tests.</title>
        <authorList>
            <person name="Campos J."/>
            <person name="Goldberg B."/>
            <person name="Tallon L."/>
            <person name="Sadzewicz L."/>
            <person name="Vavikolanu K."/>
            <person name="Mehta A."/>
            <person name="Aluvathingal J."/>
            <person name="Nadendla S."/>
            <person name="Nandy P."/>
            <person name="Geyer C."/>
            <person name="Yan Y."/>
            <person name="Sichtig H."/>
        </authorList>
    </citation>
    <scope>NUCLEOTIDE SEQUENCE [LARGE SCALE GENOMIC DNA]</scope>
    <source>
        <strain evidence="3">FDAARGOS_652</strain>
    </source>
</reference>